<dbReference type="InterPro" id="IPR003439">
    <property type="entry name" value="ABC_transporter-like_ATP-bd"/>
</dbReference>
<dbReference type="InterPro" id="IPR015855">
    <property type="entry name" value="ABC_transpr_MalK-like"/>
</dbReference>
<dbReference type="SUPFAM" id="SSF50331">
    <property type="entry name" value="MOP-like"/>
    <property type="match status" value="1"/>
</dbReference>
<dbReference type="PANTHER" id="PTHR43875:SF1">
    <property type="entry name" value="OSMOPROTECTIVE COMPOUNDS UPTAKE ATP-BINDING PROTEIN GGTA"/>
    <property type="match status" value="1"/>
</dbReference>
<dbReference type="SMART" id="SM00382">
    <property type="entry name" value="AAA"/>
    <property type="match status" value="1"/>
</dbReference>
<dbReference type="Pfam" id="PF00005">
    <property type="entry name" value="ABC_tran"/>
    <property type="match status" value="1"/>
</dbReference>
<dbReference type="GO" id="GO:0005524">
    <property type="term" value="F:ATP binding"/>
    <property type="evidence" value="ECO:0007669"/>
    <property type="project" value="UniProtKB-KW"/>
</dbReference>
<gene>
    <name evidence="6" type="primary">ugpC</name>
    <name evidence="6" type="ORF">AAIG11_13765</name>
</gene>
<reference evidence="6 7" key="1">
    <citation type="submission" date="2024-04" db="EMBL/GenBank/DDBJ databases">
        <title>Genome sequencing and metabolic network reconstruction of aminoacids and betaine degradation by Anoxynatronum sibiricum.</title>
        <authorList>
            <person name="Detkova E.N."/>
            <person name="Boltjanskaja Y.V."/>
            <person name="Mardanov A.V."/>
            <person name="Kevbrin V."/>
        </authorList>
    </citation>
    <scope>NUCLEOTIDE SEQUENCE [LARGE SCALE GENOMIC DNA]</scope>
    <source>
        <strain evidence="6 7">Z-7981</strain>
    </source>
</reference>
<dbReference type="Proteomes" id="UP001407405">
    <property type="component" value="Unassembled WGS sequence"/>
</dbReference>
<keyword evidence="7" id="KW-1185">Reference proteome</keyword>
<dbReference type="Gene3D" id="2.40.50.100">
    <property type="match status" value="1"/>
</dbReference>
<dbReference type="CDD" id="cd03301">
    <property type="entry name" value="ABC_MalK_N"/>
    <property type="match status" value="1"/>
</dbReference>
<evidence type="ECO:0000259" key="5">
    <source>
        <dbReference type="PROSITE" id="PS50893"/>
    </source>
</evidence>
<feature type="region of interest" description="Disordered" evidence="4">
    <location>
        <begin position="297"/>
        <end position="323"/>
    </location>
</feature>
<sequence length="393" mass="43669">MASLALKNVTKKYGTTVAVQDFSLEIQDQEFVVFVGPSGCGKSTTLRMIAGLEEITEGDVYIGETRVNEKAPKDRNIAMVFQNYALYPHMTVYENMALGLKNKHIDKKEIHRRIEEAAGILSLEELLTRKPKELSGGQRQRVAIGRAIVRNPSVFLMDEPLSNLDAKLRVRMRAEIGALHKRLQTTFIYVTHDQMEAMTLGDRIVVMNNRTIQQIGTPDEIYDAPCNLFVAGFVGSPAMNLLGGTLIQQPHTVVLQLENQGLPLIPDLGKKLLEQAGSSGRVICGIRPEHLMLEAAGVASTSSQEQHHQDPRRQSEGNSSSITGEFAGISGQISLMENMGREMVVHLQWGTDRNLVIVGNRELTFQEGQQVRCQINMEKAHFFDPVAGKRLKI</sequence>
<evidence type="ECO:0000256" key="4">
    <source>
        <dbReference type="SAM" id="MobiDB-lite"/>
    </source>
</evidence>
<dbReference type="Gene3D" id="2.40.50.140">
    <property type="entry name" value="Nucleic acid-binding proteins"/>
    <property type="match status" value="1"/>
</dbReference>
<dbReference type="PANTHER" id="PTHR43875">
    <property type="entry name" value="MALTODEXTRIN IMPORT ATP-BINDING PROTEIN MSMX"/>
    <property type="match status" value="1"/>
</dbReference>
<dbReference type="InterPro" id="IPR003593">
    <property type="entry name" value="AAA+_ATPase"/>
</dbReference>
<accession>A0ABU9VWL2</accession>
<dbReference type="PROSITE" id="PS50893">
    <property type="entry name" value="ABC_TRANSPORTER_2"/>
    <property type="match status" value="1"/>
</dbReference>
<dbReference type="NCBIfam" id="NF008653">
    <property type="entry name" value="PRK11650.1"/>
    <property type="match status" value="1"/>
</dbReference>
<dbReference type="PROSITE" id="PS00211">
    <property type="entry name" value="ABC_TRANSPORTER_1"/>
    <property type="match status" value="1"/>
</dbReference>
<dbReference type="Gene3D" id="3.40.50.300">
    <property type="entry name" value="P-loop containing nucleotide triphosphate hydrolases"/>
    <property type="match status" value="1"/>
</dbReference>
<evidence type="ECO:0000256" key="3">
    <source>
        <dbReference type="ARBA" id="ARBA00022840"/>
    </source>
</evidence>
<keyword evidence="3 6" id="KW-0067">ATP-binding</keyword>
<dbReference type="InterPro" id="IPR008995">
    <property type="entry name" value="Mo/tungstate-bd_C_term_dom"/>
</dbReference>
<keyword evidence="1" id="KW-0813">Transport</keyword>
<dbReference type="InterPro" id="IPR040582">
    <property type="entry name" value="OB_MalK-like"/>
</dbReference>
<proteinExistence type="predicted"/>
<dbReference type="InterPro" id="IPR012340">
    <property type="entry name" value="NA-bd_OB-fold"/>
</dbReference>
<dbReference type="InterPro" id="IPR027417">
    <property type="entry name" value="P-loop_NTPase"/>
</dbReference>
<evidence type="ECO:0000313" key="6">
    <source>
        <dbReference type="EMBL" id="MEN1761551.1"/>
    </source>
</evidence>
<dbReference type="EMBL" id="JBCITM010000017">
    <property type="protein sequence ID" value="MEN1761551.1"/>
    <property type="molecule type" value="Genomic_DNA"/>
</dbReference>
<keyword evidence="2" id="KW-0547">Nucleotide-binding</keyword>
<evidence type="ECO:0000256" key="1">
    <source>
        <dbReference type="ARBA" id="ARBA00022448"/>
    </source>
</evidence>
<name>A0ABU9VWL2_9CLOT</name>
<dbReference type="InterPro" id="IPR047641">
    <property type="entry name" value="ABC_transpr_MalK/UgpC-like"/>
</dbReference>
<evidence type="ECO:0000313" key="7">
    <source>
        <dbReference type="Proteomes" id="UP001407405"/>
    </source>
</evidence>
<dbReference type="Pfam" id="PF17912">
    <property type="entry name" value="OB_MalK"/>
    <property type="match status" value="1"/>
</dbReference>
<feature type="domain" description="ABC transporter" evidence="5">
    <location>
        <begin position="4"/>
        <end position="234"/>
    </location>
</feature>
<comment type="caution">
    <text evidence="6">The sequence shown here is derived from an EMBL/GenBank/DDBJ whole genome shotgun (WGS) entry which is preliminary data.</text>
</comment>
<evidence type="ECO:0000256" key="2">
    <source>
        <dbReference type="ARBA" id="ARBA00022741"/>
    </source>
</evidence>
<dbReference type="RefSeq" id="WP_343186837.1">
    <property type="nucleotide sequence ID" value="NZ_JBCITM010000017.1"/>
</dbReference>
<organism evidence="6 7">
    <name type="scientific">Anoxynatronum sibiricum</name>
    <dbReference type="NCBI Taxonomy" id="210623"/>
    <lineage>
        <taxon>Bacteria</taxon>
        <taxon>Bacillati</taxon>
        <taxon>Bacillota</taxon>
        <taxon>Clostridia</taxon>
        <taxon>Eubacteriales</taxon>
        <taxon>Clostridiaceae</taxon>
        <taxon>Anoxynatronum</taxon>
    </lineage>
</organism>
<dbReference type="SUPFAM" id="SSF52540">
    <property type="entry name" value="P-loop containing nucleoside triphosphate hydrolases"/>
    <property type="match status" value="1"/>
</dbReference>
<feature type="compositionally biased region" description="Basic and acidic residues" evidence="4">
    <location>
        <begin position="305"/>
        <end position="315"/>
    </location>
</feature>
<dbReference type="InterPro" id="IPR017871">
    <property type="entry name" value="ABC_transporter-like_CS"/>
</dbReference>
<protein>
    <submittedName>
        <fullName evidence="6">Sn-glycerol-3-phosphate ABC transporter ATP-binding protein UgpC</fullName>
    </submittedName>
</protein>